<dbReference type="InterPro" id="IPR043504">
    <property type="entry name" value="Peptidase_S1_PA_chymotrypsin"/>
</dbReference>
<evidence type="ECO:0000256" key="2">
    <source>
        <dbReference type="ARBA" id="ARBA00023157"/>
    </source>
</evidence>
<dbReference type="PROSITE" id="PS00134">
    <property type="entry name" value="TRYPSIN_HIS"/>
    <property type="match status" value="1"/>
</dbReference>
<dbReference type="InterPro" id="IPR018114">
    <property type="entry name" value="TRYPSIN_HIS"/>
</dbReference>
<dbReference type="PANTHER" id="PTHR24276">
    <property type="entry name" value="POLYSERASE-RELATED"/>
    <property type="match status" value="1"/>
</dbReference>
<dbReference type="GO" id="GO:0016787">
    <property type="term" value="F:hydrolase activity"/>
    <property type="evidence" value="ECO:0007669"/>
    <property type="project" value="UniProtKB-KW"/>
</dbReference>
<dbReference type="InterPro" id="IPR001254">
    <property type="entry name" value="Trypsin_dom"/>
</dbReference>
<keyword evidence="4" id="KW-0378">Hydrolase</keyword>
<sequence>MTSLQVNGRHGCGGSLINAQWVVTAAHCVAGQSASQFQLRIGSRSRSSGGTLVRVSQIVQHPNYRGDVSGGYDIALMRLSQSVSNTPVTIASTSPAVNSGSRLLGWGQTCPQRGCDQGPDGLKQLDTRILPDSSCQTIVALRSYAGLRHPRPLRVVAQRVRRR</sequence>
<organism evidence="4 5">
    <name type="scientific">Kibdelosporangium philippinense</name>
    <dbReference type="NCBI Taxonomy" id="211113"/>
    <lineage>
        <taxon>Bacteria</taxon>
        <taxon>Bacillati</taxon>
        <taxon>Actinomycetota</taxon>
        <taxon>Actinomycetes</taxon>
        <taxon>Pseudonocardiales</taxon>
        <taxon>Pseudonocardiaceae</taxon>
        <taxon>Kibdelosporangium</taxon>
    </lineage>
</organism>
<dbReference type="RefSeq" id="WP_233733574.1">
    <property type="nucleotide sequence ID" value="NZ_JBHSJQ010000026.1"/>
</dbReference>
<gene>
    <name evidence="4" type="ORF">LWC34_51615</name>
</gene>
<evidence type="ECO:0000313" key="4">
    <source>
        <dbReference type="EMBL" id="MCE7011203.1"/>
    </source>
</evidence>
<name>A0ABS8ZVC2_9PSEU</name>
<accession>A0ABS8ZVC2</accession>
<dbReference type="PROSITE" id="PS50240">
    <property type="entry name" value="TRYPSIN_DOM"/>
    <property type="match status" value="1"/>
</dbReference>
<keyword evidence="2" id="KW-1015">Disulfide bond</keyword>
<dbReference type="PANTHER" id="PTHR24276:SF98">
    <property type="entry name" value="FI18310P1-RELATED"/>
    <property type="match status" value="1"/>
</dbReference>
<feature type="domain" description="Peptidase S1" evidence="3">
    <location>
        <begin position="1"/>
        <end position="163"/>
    </location>
</feature>
<dbReference type="Proteomes" id="UP001521150">
    <property type="component" value="Unassembled WGS sequence"/>
</dbReference>
<dbReference type="SMART" id="SM00020">
    <property type="entry name" value="Tryp_SPc"/>
    <property type="match status" value="1"/>
</dbReference>
<evidence type="ECO:0000259" key="3">
    <source>
        <dbReference type="PROSITE" id="PS50240"/>
    </source>
</evidence>
<dbReference type="EMBL" id="JAJVCN010000004">
    <property type="protein sequence ID" value="MCE7011203.1"/>
    <property type="molecule type" value="Genomic_DNA"/>
</dbReference>
<proteinExistence type="inferred from homology"/>
<dbReference type="EC" id="3.4.21.-" evidence="4"/>
<dbReference type="InterPro" id="IPR009003">
    <property type="entry name" value="Peptidase_S1_PA"/>
</dbReference>
<comment type="caution">
    <text evidence="4">The sequence shown here is derived from an EMBL/GenBank/DDBJ whole genome shotgun (WGS) entry which is preliminary data.</text>
</comment>
<dbReference type="InterPro" id="IPR001314">
    <property type="entry name" value="Peptidase_S1A"/>
</dbReference>
<protein>
    <submittedName>
        <fullName evidence="4">Trypsin-like serine protease</fullName>
        <ecNumber evidence="4">3.4.21.-</ecNumber>
    </submittedName>
</protein>
<reference evidence="4 5" key="1">
    <citation type="submission" date="2021-12" db="EMBL/GenBank/DDBJ databases">
        <title>Genome sequence of Kibdelosporangium philippinense ATCC 49844.</title>
        <authorList>
            <person name="Fedorov E.A."/>
            <person name="Omeragic M."/>
            <person name="Shalygina K.F."/>
            <person name="Maclea K.S."/>
        </authorList>
    </citation>
    <scope>NUCLEOTIDE SEQUENCE [LARGE SCALE GENOMIC DNA]</scope>
    <source>
        <strain evidence="4 5">ATCC 49844</strain>
    </source>
</reference>
<dbReference type="InterPro" id="IPR050430">
    <property type="entry name" value="Peptidase_S1"/>
</dbReference>
<evidence type="ECO:0000256" key="1">
    <source>
        <dbReference type="ARBA" id="ARBA00007664"/>
    </source>
</evidence>
<keyword evidence="5" id="KW-1185">Reference proteome</keyword>
<dbReference type="PRINTS" id="PR00722">
    <property type="entry name" value="CHYMOTRYPSIN"/>
</dbReference>
<evidence type="ECO:0000313" key="5">
    <source>
        <dbReference type="Proteomes" id="UP001521150"/>
    </source>
</evidence>
<dbReference type="Gene3D" id="2.40.10.10">
    <property type="entry name" value="Trypsin-like serine proteases"/>
    <property type="match status" value="1"/>
</dbReference>
<comment type="similarity">
    <text evidence="1">Belongs to the peptidase S1 family.</text>
</comment>
<dbReference type="Pfam" id="PF00089">
    <property type="entry name" value="Trypsin"/>
    <property type="match status" value="1"/>
</dbReference>
<dbReference type="SUPFAM" id="SSF50494">
    <property type="entry name" value="Trypsin-like serine proteases"/>
    <property type="match status" value="1"/>
</dbReference>